<protein>
    <recommendedName>
        <fullName evidence="1">PAS domain-containing protein</fullName>
    </recommendedName>
</protein>
<evidence type="ECO:0000259" key="1">
    <source>
        <dbReference type="Pfam" id="PF13188"/>
    </source>
</evidence>
<organism evidence="2 3">
    <name type="scientific">Mycolicibacterium grossiae</name>
    <dbReference type="NCBI Taxonomy" id="1552759"/>
    <lineage>
        <taxon>Bacteria</taxon>
        <taxon>Bacillati</taxon>
        <taxon>Actinomycetota</taxon>
        <taxon>Actinomycetes</taxon>
        <taxon>Mycobacteriales</taxon>
        <taxon>Mycobacteriaceae</taxon>
        <taxon>Mycolicibacterium</taxon>
    </lineage>
</organism>
<keyword evidence="3" id="KW-1185">Reference proteome</keyword>
<dbReference type="SUPFAM" id="SSF55785">
    <property type="entry name" value="PYP-like sensor domain (PAS domain)"/>
    <property type="match status" value="1"/>
</dbReference>
<dbReference type="Proteomes" id="UP000178953">
    <property type="component" value="Unassembled WGS sequence"/>
</dbReference>
<dbReference type="InterPro" id="IPR035965">
    <property type="entry name" value="PAS-like_dom_sf"/>
</dbReference>
<comment type="caution">
    <text evidence="2">The sequence shown here is derived from an EMBL/GenBank/DDBJ whole genome shotgun (WGS) entry which is preliminary data.</text>
</comment>
<sequence>MTAEPRDALSALLAGMSPAAVLDRLAVPVLVVDGEVVGFANAAFAEMLGRQVLDLTGAALHSLLVGSSTVEPVPAGLMTWRHADGYPVRAKVSGHVSVPGADGVVMVAFTDVTEQAWEAD</sequence>
<proteinExistence type="predicted"/>
<gene>
    <name evidence="2" type="ORF">BEL07_15195</name>
</gene>
<reference evidence="2 3" key="1">
    <citation type="submission" date="2016-09" db="EMBL/GenBank/DDBJ databases">
        <title>genome sequence of Mycobacterium sp. 739 SCH.</title>
        <authorList>
            <person name="Greninger A.L."/>
            <person name="Qin X."/>
            <person name="Jerome K."/>
            <person name="Vora S."/>
            <person name="Quinn K."/>
        </authorList>
    </citation>
    <scope>NUCLEOTIDE SEQUENCE [LARGE SCALE GENOMIC DNA]</scope>
    <source>
        <strain evidence="2 3">SCH</strain>
    </source>
</reference>
<dbReference type="OrthoDB" id="4722718at2"/>
<dbReference type="InterPro" id="IPR000014">
    <property type="entry name" value="PAS"/>
</dbReference>
<feature type="domain" description="PAS" evidence="1">
    <location>
        <begin position="20"/>
        <end position="62"/>
    </location>
</feature>
<dbReference type="RefSeq" id="WP_070353943.1">
    <property type="nucleotide sequence ID" value="NZ_CP043474.1"/>
</dbReference>
<evidence type="ECO:0000313" key="3">
    <source>
        <dbReference type="Proteomes" id="UP000178953"/>
    </source>
</evidence>
<dbReference type="Pfam" id="PF13188">
    <property type="entry name" value="PAS_8"/>
    <property type="match status" value="1"/>
</dbReference>
<accession>A0A1E8Q3F5</accession>
<dbReference type="AlphaFoldDB" id="A0A1E8Q3F5"/>
<dbReference type="EMBL" id="MCHX01000032">
    <property type="protein sequence ID" value="OFJ52947.1"/>
    <property type="molecule type" value="Genomic_DNA"/>
</dbReference>
<name>A0A1E8Q3F5_9MYCO</name>
<evidence type="ECO:0000313" key="2">
    <source>
        <dbReference type="EMBL" id="OFJ52947.1"/>
    </source>
</evidence>